<evidence type="ECO:0000313" key="2">
    <source>
        <dbReference type="EMBL" id="BDG61517.1"/>
    </source>
</evidence>
<dbReference type="GO" id="GO:0016747">
    <property type="term" value="F:acyltransferase activity, transferring groups other than amino-acyl groups"/>
    <property type="evidence" value="ECO:0007669"/>
    <property type="project" value="InterPro"/>
</dbReference>
<dbReference type="Gene3D" id="3.40.630.30">
    <property type="match status" value="1"/>
</dbReference>
<keyword evidence="3" id="KW-1185">Reference proteome</keyword>
<dbReference type="EMBL" id="AP025628">
    <property type="protein sequence ID" value="BDG61517.1"/>
    <property type="molecule type" value="Genomic_DNA"/>
</dbReference>
<organism evidence="2 3">
    <name type="scientific">Caldinitratiruptor microaerophilus</name>
    <dbReference type="NCBI Taxonomy" id="671077"/>
    <lineage>
        <taxon>Bacteria</taxon>
        <taxon>Bacillati</taxon>
        <taxon>Bacillota</taxon>
        <taxon>Clostridia</taxon>
        <taxon>Eubacteriales</taxon>
        <taxon>Symbiobacteriaceae</taxon>
        <taxon>Caldinitratiruptor</taxon>
    </lineage>
</organism>
<name>A0AA35CLP7_9FIRM</name>
<dbReference type="RefSeq" id="WP_264842161.1">
    <property type="nucleotide sequence ID" value="NZ_AP025628.1"/>
</dbReference>
<dbReference type="Pfam" id="PF13302">
    <property type="entry name" value="Acetyltransf_3"/>
    <property type="match status" value="1"/>
</dbReference>
<evidence type="ECO:0000313" key="3">
    <source>
        <dbReference type="Proteomes" id="UP001163687"/>
    </source>
</evidence>
<protein>
    <recommendedName>
        <fullName evidence="1">N-acetyltransferase domain-containing protein</fullName>
    </recommendedName>
</protein>
<dbReference type="PANTHER" id="PTHR43415:SF3">
    <property type="entry name" value="GNAT-FAMILY ACETYLTRANSFERASE"/>
    <property type="match status" value="1"/>
</dbReference>
<evidence type="ECO:0000259" key="1">
    <source>
        <dbReference type="PROSITE" id="PS51186"/>
    </source>
</evidence>
<feature type="domain" description="N-acetyltransferase" evidence="1">
    <location>
        <begin position="7"/>
        <end position="171"/>
    </location>
</feature>
<reference evidence="2" key="1">
    <citation type="submission" date="2022-03" db="EMBL/GenBank/DDBJ databases">
        <title>Complete genome sequence of Caldinitratiruptor microaerophilus.</title>
        <authorList>
            <person name="Mukaiyama R."/>
            <person name="Nishiyama T."/>
            <person name="Ueda K."/>
        </authorList>
    </citation>
    <scope>NUCLEOTIDE SEQUENCE</scope>
    <source>
        <strain evidence="2">JCM 16183</strain>
    </source>
</reference>
<dbReference type="PROSITE" id="PS51186">
    <property type="entry name" value="GNAT"/>
    <property type="match status" value="1"/>
</dbReference>
<dbReference type="InterPro" id="IPR016181">
    <property type="entry name" value="Acyl_CoA_acyltransferase"/>
</dbReference>
<dbReference type="InterPro" id="IPR000182">
    <property type="entry name" value="GNAT_dom"/>
</dbReference>
<gene>
    <name evidence="2" type="ORF">caldi_26070</name>
</gene>
<dbReference type="KEGG" id="cmic:caldi_26070"/>
<dbReference type="AlphaFoldDB" id="A0AA35CLP7"/>
<proteinExistence type="predicted"/>
<dbReference type="SUPFAM" id="SSF55729">
    <property type="entry name" value="Acyl-CoA N-acyltransferases (Nat)"/>
    <property type="match status" value="1"/>
</dbReference>
<accession>A0AA35CLP7</accession>
<sequence length="176" mass="19397">MLAGEKVVLRAAEPADAERVQRWLSDVERVWFGPDVPVPSRGAVEKWLTRLGGGMERGTRLWSIDTQDGRHVGLVRLSEAEGPHRRARLDVMVGQPEFQGRGLESDALSVALRQAFRHLNLNRVEGRVPASRPDLVEAYKQAGLVEEARLSRALFVGGQYVDEVVLAALAPGRQAS</sequence>
<dbReference type="Proteomes" id="UP001163687">
    <property type="component" value="Chromosome"/>
</dbReference>
<dbReference type="PANTHER" id="PTHR43415">
    <property type="entry name" value="SPERMIDINE N(1)-ACETYLTRANSFERASE"/>
    <property type="match status" value="1"/>
</dbReference>